<evidence type="ECO:0000256" key="2">
    <source>
        <dbReference type="SAM" id="SignalP"/>
    </source>
</evidence>
<name>A0A1M7SKE7_9FIRM</name>
<dbReference type="PROSITE" id="PS50983">
    <property type="entry name" value="FE_B12_PBP"/>
    <property type="match status" value="1"/>
</dbReference>
<dbReference type="InterPro" id="IPR002491">
    <property type="entry name" value="ABC_transptr_periplasmic_BD"/>
</dbReference>
<protein>
    <submittedName>
        <fullName evidence="4">Iron complex transport system substrate-binding protein</fullName>
    </submittedName>
</protein>
<dbReference type="Gene3D" id="3.40.50.1980">
    <property type="entry name" value="Nitrogenase molybdenum iron protein domain"/>
    <property type="match status" value="2"/>
</dbReference>
<gene>
    <name evidence="4" type="ORF">SAMN02745215_00996</name>
</gene>
<keyword evidence="2" id="KW-0732">Signal</keyword>
<sequence length="342" mass="37092">MKKVARSMVLLLMSVLLVFTLTACSQNSVDQQADESAADANFKPFIVPNFNRQVSIEKIPQSVFVVSTTNAEILLALGLEDKIVGVAPDMSQQVAPEYQDIWNSLNVVGEEVTAAGGVFTGYPTFEEIVATNPDFIYANILTLGDSGKITALSNVEKTGIPIYLSSVYSMPNTKMDDVYTEILTLGRIFDVEKRAEELVGEMAAKVNSVSENLGEIEKPVPIFVYDSEDAGMIFTAGSAALSDFISLAGGNNIFSDASKAWLFANKEKIIDSKPEIIVIINYGEVSAEDKIASIKQNPLFSELPAVVNDKIIVVDISETLAGIRSADCVKKLATAFYPEKFE</sequence>
<dbReference type="Proteomes" id="UP000184010">
    <property type="component" value="Unassembled WGS sequence"/>
</dbReference>
<dbReference type="Pfam" id="PF01497">
    <property type="entry name" value="Peripla_BP_2"/>
    <property type="match status" value="1"/>
</dbReference>
<evidence type="ECO:0000259" key="3">
    <source>
        <dbReference type="PROSITE" id="PS50983"/>
    </source>
</evidence>
<accession>A0A1M7SKE7</accession>
<evidence type="ECO:0000256" key="1">
    <source>
        <dbReference type="ARBA" id="ARBA00008814"/>
    </source>
</evidence>
<evidence type="ECO:0000313" key="5">
    <source>
        <dbReference type="Proteomes" id="UP000184010"/>
    </source>
</evidence>
<organism evidence="4 5">
    <name type="scientific">Desulfitobacterium chlororespirans DSM 11544</name>
    <dbReference type="NCBI Taxonomy" id="1121395"/>
    <lineage>
        <taxon>Bacteria</taxon>
        <taxon>Bacillati</taxon>
        <taxon>Bacillota</taxon>
        <taxon>Clostridia</taxon>
        <taxon>Eubacteriales</taxon>
        <taxon>Desulfitobacteriaceae</taxon>
        <taxon>Desulfitobacterium</taxon>
    </lineage>
</organism>
<dbReference type="InterPro" id="IPR050902">
    <property type="entry name" value="ABC_Transporter_SBP"/>
</dbReference>
<proteinExistence type="inferred from homology"/>
<dbReference type="PANTHER" id="PTHR30535:SF7">
    <property type="entry name" value="IRON(III) DICITRATE-BINDING PROTEIN"/>
    <property type="match status" value="1"/>
</dbReference>
<keyword evidence="5" id="KW-1185">Reference proteome</keyword>
<feature type="domain" description="Fe/B12 periplasmic-binding" evidence="3">
    <location>
        <begin position="62"/>
        <end position="340"/>
    </location>
</feature>
<dbReference type="PANTHER" id="PTHR30535">
    <property type="entry name" value="VITAMIN B12-BINDING PROTEIN"/>
    <property type="match status" value="1"/>
</dbReference>
<dbReference type="PROSITE" id="PS51257">
    <property type="entry name" value="PROKAR_LIPOPROTEIN"/>
    <property type="match status" value="1"/>
</dbReference>
<dbReference type="SUPFAM" id="SSF53807">
    <property type="entry name" value="Helical backbone' metal receptor"/>
    <property type="match status" value="1"/>
</dbReference>
<evidence type="ECO:0000313" key="4">
    <source>
        <dbReference type="EMBL" id="SHN58973.1"/>
    </source>
</evidence>
<dbReference type="AlphaFoldDB" id="A0A1M7SKE7"/>
<reference evidence="5" key="1">
    <citation type="submission" date="2016-12" db="EMBL/GenBank/DDBJ databases">
        <authorList>
            <person name="Varghese N."/>
            <person name="Submissions S."/>
        </authorList>
    </citation>
    <scope>NUCLEOTIDE SEQUENCE [LARGE SCALE GENOMIC DNA]</scope>
    <source>
        <strain evidence="5">DSM 11544</strain>
    </source>
</reference>
<feature type="chain" id="PRO_5013337281" evidence="2">
    <location>
        <begin position="26"/>
        <end position="342"/>
    </location>
</feature>
<comment type="similarity">
    <text evidence="1">Belongs to the bacterial solute-binding protein 8 family.</text>
</comment>
<feature type="signal peptide" evidence="2">
    <location>
        <begin position="1"/>
        <end position="25"/>
    </location>
</feature>
<dbReference type="EMBL" id="FRDN01000004">
    <property type="protein sequence ID" value="SHN58973.1"/>
    <property type="molecule type" value="Genomic_DNA"/>
</dbReference>
<dbReference type="STRING" id="1121395.SAMN02745215_00996"/>
<dbReference type="RefSeq" id="WP_072771544.1">
    <property type="nucleotide sequence ID" value="NZ_FRDN01000004.1"/>
</dbReference>